<keyword evidence="5" id="KW-0234">DNA repair</keyword>
<dbReference type="SMART" id="SM00496">
    <property type="entry name" value="IENR2"/>
    <property type="match status" value="2"/>
</dbReference>
<dbReference type="GO" id="GO:0004519">
    <property type="term" value="F:endonuclease activity"/>
    <property type="evidence" value="ECO:0007669"/>
    <property type="project" value="UniProtKB-KW"/>
</dbReference>
<accession>A0A0F9MDZ3</accession>
<dbReference type="GO" id="GO:0016787">
    <property type="term" value="F:hydrolase activity"/>
    <property type="evidence" value="ECO:0007669"/>
    <property type="project" value="UniProtKB-KW"/>
</dbReference>
<proteinExistence type="predicted"/>
<dbReference type="InterPro" id="IPR011335">
    <property type="entry name" value="Restrct_endonuc-II-like"/>
</dbReference>
<keyword evidence="2" id="KW-0255">Endonuclease</keyword>
<sequence>MRKGKDNSFYGKVHSDETKEKLRLINTGKKHTEETKQKIREARKRQTLPVKNTKPERFLQSILSVNEIKYEIHKQDIFGYPDILINSNICIFIDGCYWHGCKKCGFVNKLKNEKDDKVTKTLKRQGYKIIRIWEHDINYSIMNCFNKIKGEIF</sequence>
<name>A0A0F9MDZ3_9ZZZZ</name>
<dbReference type="Pfam" id="PF07460">
    <property type="entry name" value="NUMOD3"/>
    <property type="match status" value="2"/>
</dbReference>
<comment type="caution">
    <text evidence="7">The sequence shown here is derived from an EMBL/GenBank/DDBJ whole genome shotgun (WGS) entry which is preliminary data.</text>
</comment>
<evidence type="ECO:0000256" key="5">
    <source>
        <dbReference type="ARBA" id="ARBA00023204"/>
    </source>
</evidence>
<evidence type="ECO:0000256" key="1">
    <source>
        <dbReference type="ARBA" id="ARBA00022722"/>
    </source>
</evidence>
<evidence type="ECO:0000256" key="4">
    <source>
        <dbReference type="ARBA" id="ARBA00022801"/>
    </source>
</evidence>
<dbReference type="GO" id="GO:0003677">
    <property type="term" value="F:DNA binding"/>
    <property type="evidence" value="ECO:0007669"/>
    <property type="project" value="InterPro"/>
</dbReference>
<feature type="domain" description="Nuclease associated modular" evidence="6">
    <location>
        <begin position="27"/>
        <end position="43"/>
    </location>
</feature>
<dbReference type="SUPFAM" id="SSF64496">
    <property type="entry name" value="DNA-binding domain of intron-encoded endonucleases"/>
    <property type="match status" value="1"/>
</dbReference>
<keyword evidence="1" id="KW-0540">Nuclease</keyword>
<dbReference type="SUPFAM" id="SSF52980">
    <property type="entry name" value="Restriction endonuclease-like"/>
    <property type="match status" value="1"/>
</dbReference>
<protein>
    <recommendedName>
        <fullName evidence="6">Nuclease associated modular domain-containing protein</fullName>
    </recommendedName>
</protein>
<reference evidence="7" key="1">
    <citation type="journal article" date="2015" name="Nature">
        <title>Complex archaea that bridge the gap between prokaryotes and eukaryotes.</title>
        <authorList>
            <person name="Spang A."/>
            <person name="Saw J.H."/>
            <person name="Jorgensen S.L."/>
            <person name="Zaremba-Niedzwiedzka K."/>
            <person name="Martijn J."/>
            <person name="Lind A.E."/>
            <person name="van Eijk R."/>
            <person name="Schleper C."/>
            <person name="Guy L."/>
            <person name="Ettema T.J."/>
        </authorList>
    </citation>
    <scope>NUCLEOTIDE SEQUENCE</scope>
</reference>
<keyword evidence="4" id="KW-0378">Hydrolase</keyword>
<evidence type="ECO:0000256" key="2">
    <source>
        <dbReference type="ARBA" id="ARBA00022759"/>
    </source>
</evidence>
<dbReference type="AlphaFoldDB" id="A0A0F9MDZ3"/>
<dbReference type="EMBL" id="LAZR01009079">
    <property type="protein sequence ID" value="KKM74815.1"/>
    <property type="molecule type" value="Genomic_DNA"/>
</dbReference>
<keyword evidence="3" id="KW-0227">DNA damage</keyword>
<dbReference type="InterPro" id="IPR003611">
    <property type="entry name" value="NUMOD3"/>
</dbReference>
<organism evidence="7">
    <name type="scientific">marine sediment metagenome</name>
    <dbReference type="NCBI Taxonomy" id="412755"/>
    <lineage>
        <taxon>unclassified sequences</taxon>
        <taxon>metagenomes</taxon>
        <taxon>ecological metagenomes</taxon>
    </lineage>
</organism>
<evidence type="ECO:0000313" key="7">
    <source>
        <dbReference type="EMBL" id="KKM74815.1"/>
    </source>
</evidence>
<dbReference type="GO" id="GO:0006298">
    <property type="term" value="P:mismatch repair"/>
    <property type="evidence" value="ECO:0007669"/>
    <property type="project" value="InterPro"/>
</dbReference>
<evidence type="ECO:0000259" key="6">
    <source>
        <dbReference type="SMART" id="SM00496"/>
    </source>
</evidence>
<dbReference type="Pfam" id="PF03852">
    <property type="entry name" value="Vsr"/>
    <property type="match status" value="1"/>
</dbReference>
<gene>
    <name evidence="7" type="ORF">LCGC14_1396600</name>
</gene>
<feature type="domain" description="Nuclease associated modular" evidence="6">
    <location>
        <begin position="10"/>
        <end position="26"/>
    </location>
</feature>
<dbReference type="Gene3D" id="3.40.960.10">
    <property type="entry name" value="VSR Endonuclease"/>
    <property type="match status" value="1"/>
</dbReference>
<evidence type="ECO:0000256" key="3">
    <source>
        <dbReference type="ARBA" id="ARBA00022763"/>
    </source>
</evidence>
<dbReference type="InterPro" id="IPR004603">
    <property type="entry name" value="DNA_mismatch_endonuc_vsr"/>
</dbReference>